<reference evidence="2 3" key="1">
    <citation type="journal article" date="2020" name="Phytopathology">
        <title>Genome Sequence Resources of Colletotrichum truncatum, C. plurivorum, C. musicola, and C. sojae: Four Species Pathogenic to Soybean (Glycine max).</title>
        <authorList>
            <person name="Rogerio F."/>
            <person name="Boufleur T.R."/>
            <person name="Ciampi-Guillardi M."/>
            <person name="Sukno S.A."/>
            <person name="Thon M.R."/>
            <person name="Massola Junior N.S."/>
            <person name="Baroncelli R."/>
        </authorList>
    </citation>
    <scope>NUCLEOTIDE SEQUENCE [LARGE SCALE GENOMIC DNA]</scope>
    <source>
        <strain evidence="2 3">LFN0009</strain>
    </source>
</reference>
<evidence type="ECO:0000256" key="1">
    <source>
        <dbReference type="SAM" id="Phobius"/>
    </source>
</evidence>
<keyword evidence="1" id="KW-1133">Transmembrane helix</keyword>
<name>A0A8H6N3P6_9PEZI</name>
<evidence type="ECO:0000313" key="2">
    <source>
        <dbReference type="EMBL" id="KAF6819154.1"/>
    </source>
</evidence>
<gene>
    <name evidence="2" type="ORF">CSOJ01_01539</name>
</gene>
<feature type="transmembrane region" description="Helical" evidence="1">
    <location>
        <begin position="20"/>
        <end position="40"/>
    </location>
</feature>
<dbReference type="EMBL" id="WIGN01000011">
    <property type="protein sequence ID" value="KAF6819154.1"/>
    <property type="molecule type" value="Genomic_DNA"/>
</dbReference>
<protein>
    <submittedName>
        <fullName evidence="2">Duf250 domain membrane protein</fullName>
    </submittedName>
</protein>
<organism evidence="2 3">
    <name type="scientific">Colletotrichum sojae</name>
    <dbReference type="NCBI Taxonomy" id="2175907"/>
    <lineage>
        <taxon>Eukaryota</taxon>
        <taxon>Fungi</taxon>
        <taxon>Dikarya</taxon>
        <taxon>Ascomycota</taxon>
        <taxon>Pezizomycotina</taxon>
        <taxon>Sordariomycetes</taxon>
        <taxon>Hypocreomycetidae</taxon>
        <taxon>Glomerellales</taxon>
        <taxon>Glomerellaceae</taxon>
        <taxon>Colletotrichum</taxon>
        <taxon>Colletotrichum orchidearum species complex</taxon>
    </lineage>
</organism>
<dbReference type="AlphaFoldDB" id="A0A8H6N3P6"/>
<proteinExistence type="predicted"/>
<keyword evidence="1" id="KW-0472">Membrane</keyword>
<sequence>MTTLPTTEKPIASKAAHPAFFIASWIFFSNITILFNKWLLDTAGFTSHRRQAALTSVFLAALAHLTH</sequence>
<dbReference type="Proteomes" id="UP000652219">
    <property type="component" value="Unassembled WGS sequence"/>
</dbReference>
<evidence type="ECO:0000313" key="3">
    <source>
        <dbReference type="Proteomes" id="UP000652219"/>
    </source>
</evidence>
<keyword evidence="1" id="KW-0812">Transmembrane</keyword>
<comment type="caution">
    <text evidence="2">The sequence shown here is derived from an EMBL/GenBank/DDBJ whole genome shotgun (WGS) entry which is preliminary data.</text>
</comment>
<keyword evidence="3" id="KW-1185">Reference proteome</keyword>
<accession>A0A8H6N3P6</accession>